<evidence type="ECO:0000313" key="1">
    <source>
        <dbReference type="EMBL" id="AFM39933.1"/>
    </source>
</evidence>
<dbReference type="HOGENOM" id="CLU_3373379_0_0_9"/>
<dbReference type="EMBL" id="CP003639">
    <property type="protein sequence ID" value="AFM39933.1"/>
    <property type="molecule type" value="Genomic_DNA"/>
</dbReference>
<sequence>MIAQKALILIRENGSPEELNELIYEYKMSLQVLE</sequence>
<dbReference type="AlphaFoldDB" id="I4D2A9"/>
<evidence type="ECO:0000313" key="2">
    <source>
        <dbReference type="Proteomes" id="UP000002892"/>
    </source>
</evidence>
<protein>
    <submittedName>
        <fullName evidence="1">Uncharacterized protein</fullName>
    </submittedName>
</protein>
<proteinExistence type="predicted"/>
<dbReference type="Proteomes" id="UP000002892">
    <property type="component" value="Chromosome"/>
</dbReference>
<accession>I4D2A9</accession>
<name>I4D2A9_DESAJ</name>
<keyword evidence="2" id="KW-1185">Reference proteome</keyword>
<gene>
    <name evidence="1" type="ordered locus">Desaci_0882</name>
</gene>
<reference evidence="1 2" key="1">
    <citation type="journal article" date="2012" name="J. Bacteriol.">
        <title>Complete genome sequences of Desulfosporosinus orientis DSM765T, Desulfosporosinus youngiae DSM17734T, Desulfosporosinus meridiei DSM13257T, and Desulfosporosinus acidiphilus DSM22704T.</title>
        <authorList>
            <person name="Pester M."/>
            <person name="Brambilla E."/>
            <person name="Alazard D."/>
            <person name="Rattei T."/>
            <person name="Weinmaier T."/>
            <person name="Han J."/>
            <person name="Lucas S."/>
            <person name="Lapidus A."/>
            <person name="Cheng J.F."/>
            <person name="Goodwin L."/>
            <person name="Pitluck S."/>
            <person name="Peters L."/>
            <person name="Ovchinnikova G."/>
            <person name="Teshima H."/>
            <person name="Detter J.C."/>
            <person name="Han C.S."/>
            <person name="Tapia R."/>
            <person name="Land M.L."/>
            <person name="Hauser L."/>
            <person name="Kyrpides N.C."/>
            <person name="Ivanova N.N."/>
            <person name="Pagani I."/>
            <person name="Huntmann M."/>
            <person name="Wei C.L."/>
            <person name="Davenport K.W."/>
            <person name="Daligault H."/>
            <person name="Chain P.S."/>
            <person name="Chen A."/>
            <person name="Mavromatis K."/>
            <person name="Markowitz V."/>
            <person name="Szeto E."/>
            <person name="Mikhailova N."/>
            <person name="Pati A."/>
            <person name="Wagner M."/>
            <person name="Woyke T."/>
            <person name="Ollivier B."/>
            <person name="Klenk H.P."/>
            <person name="Spring S."/>
            <person name="Loy A."/>
        </authorList>
    </citation>
    <scope>NUCLEOTIDE SEQUENCE [LARGE SCALE GENOMIC DNA]</scope>
    <source>
        <strain evidence="2">DSM 22704 / JCM 16185 / SJ4</strain>
    </source>
</reference>
<organism evidence="1 2">
    <name type="scientific">Desulfosporosinus acidiphilus (strain DSM 22704 / JCM 16185 / SJ4)</name>
    <dbReference type="NCBI Taxonomy" id="646529"/>
    <lineage>
        <taxon>Bacteria</taxon>
        <taxon>Bacillati</taxon>
        <taxon>Bacillota</taxon>
        <taxon>Clostridia</taxon>
        <taxon>Eubacteriales</taxon>
        <taxon>Desulfitobacteriaceae</taxon>
        <taxon>Desulfosporosinus</taxon>
    </lineage>
</organism>
<dbReference type="KEGG" id="dai:Desaci_0882"/>